<keyword evidence="4 6" id="KW-0175">Coiled coil</keyword>
<keyword evidence="2" id="KW-0547">Nucleotide-binding</keyword>
<accession>A0AAW2PNU7</accession>
<sequence length="603" mass="69106">MEKELLETRIKIENLEMEVAEMETALSQMSETTESLKSSMDTVTFERDELEGKVLTLTKELELARALAEENEAIAAEAQAEFQKGHAEEKEEEVKLLERSIEELECTINVLEQKVDFVKGEAERQRLQREELELELLGVKEQMHTMENNDSDVKRCLAEKEKNLQEALQRLQLLEKEIASRDAEISQCKAHISELNLHAEAQASEYKQKFKALEAMVELVKLEAPATSSSSNKLERNASKPRGSGSPFKCIGLGLVQQIKSERDEELTAGRQRIEELEALASSRQKEIFMLKARLAATESMTHDVIRDLLGVKLNMKSYANLMDNQQLHSVMEAAQHQNVKAEVKEQEIVNLKQQINEFVKERNGWLEEIERKQAEMMAAHVALEKLRQHDQLLATENEMLKMENANHKKRVVELELEVKKLSGQQNIQQRIHHHAKIKEENNLLRCQNEDLSIKLRKTEAILSRVKEELAQFRAANGRNPYINFDEEHQLEKRLKETEEERLQLAQKLLGLCTTVLKAAGITQPTSEISPSAAEAALEQLENRVICLERELQDVKLKNRISEERIRLSELRPQSATASSRADDNYQVRNGASQPQFLSPFDR</sequence>
<evidence type="ECO:0000256" key="4">
    <source>
        <dbReference type="ARBA" id="ARBA00023054"/>
    </source>
</evidence>
<proteinExistence type="predicted"/>
<feature type="coiled-coil region" evidence="6">
    <location>
        <begin position="3"/>
        <end position="223"/>
    </location>
</feature>
<reference evidence="8" key="1">
    <citation type="submission" date="2020-06" db="EMBL/GenBank/DDBJ databases">
        <authorList>
            <person name="Li T."/>
            <person name="Hu X."/>
            <person name="Zhang T."/>
            <person name="Song X."/>
            <person name="Zhang H."/>
            <person name="Dai N."/>
            <person name="Sheng W."/>
            <person name="Hou X."/>
            <person name="Wei L."/>
        </authorList>
    </citation>
    <scope>NUCLEOTIDE SEQUENCE</scope>
    <source>
        <strain evidence="8">KEN8</strain>
        <tissue evidence="8">Leaf</tissue>
    </source>
</reference>
<dbReference type="GO" id="GO:0005874">
    <property type="term" value="C:microtubule"/>
    <property type="evidence" value="ECO:0007669"/>
    <property type="project" value="UniProtKB-KW"/>
</dbReference>
<keyword evidence="3" id="KW-0067">ATP-binding</keyword>
<evidence type="ECO:0000256" key="6">
    <source>
        <dbReference type="SAM" id="Coils"/>
    </source>
</evidence>
<protein>
    <submittedName>
        <fullName evidence="8">Kinesin-like protein KIN-12F</fullName>
    </submittedName>
</protein>
<feature type="region of interest" description="Disordered" evidence="7">
    <location>
        <begin position="226"/>
        <end position="245"/>
    </location>
</feature>
<evidence type="ECO:0000256" key="2">
    <source>
        <dbReference type="ARBA" id="ARBA00022741"/>
    </source>
</evidence>
<feature type="region of interest" description="Disordered" evidence="7">
    <location>
        <begin position="570"/>
        <end position="603"/>
    </location>
</feature>
<evidence type="ECO:0000256" key="3">
    <source>
        <dbReference type="ARBA" id="ARBA00022840"/>
    </source>
</evidence>
<feature type="coiled-coil region" evidence="6">
    <location>
        <begin position="538"/>
        <end position="565"/>
    </location>
</feature>
<gene>
    <name evidence="8" type="ORF">Scaly_1364200</name>
</gene>
<dbReference type="AlphaFoldDB" id="A0AAW2PNU7"/>
<evidence type="ECO:0000256" key="5">
    <source>
        <dbReference type="ARBA" id="ARBA00023175"/>
    </source>
</evidence>
<dbReference type="GO" id="GO:0005524">
    <property type="term" value="F:ATP binding"/>
    <property type="evidence" value="ECO:0007669"/>
    <property type="project" value="UniProtKB-KW"/>
</dbReference>
<keyword evidence="1" id="KW-0493">Microtubule</keyword>
<dbReference type="EMBL" id="JACGWM010000008">
    <property type="protein sequence ID" value="KAL0356785.1"/>
    <property type="molecule type" value="Genomic_DNA"/>
</dbReference>
<organism evidence="8">
    <name type="scientific">Sesamum calycinum</name>
    <dbReference type="NCBI Taxonomy" id="2727403"/>
    <lineage>
        <taxon>Eukaryota</taxon>
        <taxon>Viridiplantae</taxon>
        <taxon>Streptophyta</taxon>
        <taxon>Embryophyta</taxon>
        <taxon>Tracheophyta</taxon>
        <taxon>Spermatophyta</taxon>
        <taxon>Magnoliopsida</taxon>
        <taxon>eudicotyledons</taxon>
        <taxon>Gunneridae</taxon>
        <taxon>Pentapetalae</taxon>
        <taxon>asterids</taxon>
        <taxon>lamiids</taxon>
        <taxon>Lamiales</taxon>
        <taxon>Pedaliaceae</taxon>
        <taxon>Sesamum</taxon>
    </lineage>
</organism>
<keyword evidence="5" id="KW-0505">Motor protein</keyword>
<feature type="coiled-coil region" evidence="6">
    <location>
        <begin position="335"/>
        <end position="508"/>
    </location>
</feature>
<evidence type="ECO:0000313" key="8">
    <source>
        <dbReference type="EMBL" id="KAL0356785.1"/>
    </source>
</evidence>
<feature type="compositionally biased region" description="Polar residues" evidence="7">
    <location>
        <begin position="587"/>
        <end position="597"/>
    </location>
</feature>
<name>A0AAW2PNU7_9LAMI</name>
<reference evidence="8" key="2">
    <citation type="journal article" date="2024" name="Plant">
        <title>Genomic evolution and insights into agronomic trait innovations of Sesamum species.</title>
        <authorList>
            <person name="Miao H."/>
            <person name="Wang L."/>
            <person name="Qu L."/>
            <person name="Liu H."/>
            <person name="Sun Y."/>
            <person name="Le M."/>
            <person name="Wang Q."/>
            <person name="Wei S."/>
            <person name="Zheng Y."/>
            <person name="Lin W."/>
            <person name="Duan Y."/>
            <person name="Cao H."/>
            <person name="Xiong S."/>
            <person name="Wang X."/>
            <person name="Wei L."/>
            <person name="Li C."/>
            <person name="Ma Q."/>
            <person name="Ju M."/>
            <person name="Zhao R."/>
            <person name="Li G."/>
            <person name="Mu C."/>
            <person name="Tian Q."/>
            <person name="Mei H."/>
            <person name="Zhang T."/>
            <person name="Gao T."/>
            <person name="Zhang H."/>
        </authorList>
    </citation>
    <scope>NUCLEOTIDE SEQUENCE</scope>
    <source>
        <strain evidence="8">KEN8</strain>
    </source>
</reference>
<comment type="caution">
    <text evidence="8">The sequence shown here is derived from an EMBL/GenBank/DDBJ whole genome shotgun (WGS) entry which is preliminary data.</text>
</comment>
<dbReference type="PANTHER" id="PTHR37739:SF8">
    <property type="entry name" value="KINESIN-LIKE PROTEIN KIN-12D"/>
    <property type="match status" value="1"/>
</dbReference>
<evidence type="ECO:0000256" key="7">
    <source>
        <dbReference type="SAM" id="MobiDB-lite"/>
    </source>
</evidence>
<evidence type="ECO:0000256" key="1">
    <source>
        <dbReference type="ARBA" id="ARBA00022701"/>
    </source>
</evidence>
<dbReference type="PANTHER" id="PTHR37739">
    <property type="entry name" value="KINESIN-LIKE PROTEIN KIN-12D"/>
    <property type="match status" value="1"/>
</dbReference>
<dbReference type="InterPro" id="IPR044986">
    <property type="entry name" value="KIF15/KIN-12"/>
</dbReference>